<dbReference type="OrthoDB" id="6369184at2759"/>
<keyword evidence="4" id="KW-0732">Signal</keyword>
<dbReference type="PANTHER" id="PTHR24251">
    <property type="entry name" value="OVOCHYMASE-RELATED"/>
    <property type="match status" value="1"/>
</dbReference>
<evidence type="ECO:0000313" key="7">
    <source>
        <dbReference type="Proteomes" id="UP000466442"/>
    </source>
</evidence>
<gene>
    <name evidence="6" type="ORF">GE061_016196</name>
</gene>
<feature type="signal peptide" evidence="4">
    <location>
        <begin position="1"/>
        <end position="29"/>
    </location>
</feature>
<dbReference type="EMBL" id="WIXP02000007">
    <property type="protein sequence ID" value="KAF6207748.1"/>
    <property type="molecule type" value="Genomic_DNA"/>
</dbReference>
<evidence type="ECO:0000256" key="2">
    <source>
        <dbReference type="ARBA" id="ARBA00023157"/>
    </source>
</evidence>
<keyword evidence="2" id="KW-1015">Disulfide bond</keyword>
<name>A0A8S9XHK8_APOLU</name>
<protein>
    <recommendedName>
        <fullName evidence="5">CUB domain-containing protein</fullName>
    </recommendedName>
</protein>
<feature type="domain" description="CUB" evidence="5">
    <location>
        <begin position="180"/>
        <end position="297"/>
    </location>
</feature>
<reference evidence="6" key="1">
    <citation type="journal article" date="2021" name="Mol. Ecol. Resour.">
        <title>Apolygus lucorum genome provides insights into omnivorousness and mesophyll feeding.</title>
        <authorList>
            <person name="Liu Y."/>
            <person name="Liu H."/>
            <person name="Wang H."/>
            <person name="Huang T."/>
            <person name="Liu B."/>
            <person name="Yang B."/>
            <person name="Yin L."/>
            <person name="Li B."/>
            <person name="Zhang Y."/>
            <person name="Zhang S."/>
            <person name="Jiang F."/>
            <person name="Zhang X."/>
            <person name="Ren Y."/>
            <person name="Wang B."/>
            <person name="Wang S."/>
            <person name="Lu Y."/>
            <person name="Wu K."/>
            <person name="Fan W."/>
            <person name="Wang G."/>
        </authorList>
    </citation>
    <scope>NUCLEOTIDE SEQUENCE</scope>
    <source>
        <strain evidence="6">12Hb</strain>
    </source>
</reference>
<dbReference type="FunFam" id="2.60.120.290:FF:000058">
    <property type="entry name" value="CUB domaincontaining protein"/>
    <property type="match status" value="1"/>
</dbReference>
<feature type="chain" id="PRO_5035766899" description="CUB domain-containing protein" evidence="4">
    <location>
        <begin position="30"/>
        <end position="614"/>
    </location>
</feature>
<feature type="domain" description="CUB" evidence="5">
    <location>
        <begin position="320"/>
        <end position="441"/>
    </location>
</feature>
<evidence type="ECO:0000256" key="1">
    <source>
        <dbReference type="ARBA" id="ARBA00022737"/>
    </source>
</evidence>
<dbReference type="InterPro" id="IPR035914">
    <property type="entry name" value="Sperma_CUB_dom_sf"/>
</dbReference>
<dbReference type="PANTHER" id="PTHR24251:SF37">
    <property type="entry name" value="CUB DOMAIN-CONTAINING PROTEIN"/>
    <property type="match status" value="1"/>
</dbReference>
<dbReference type="AlphaFoldDB" id="A0A8S9XHK8"/>
<dbReference type="Gene3D" id="2.60.120.290">
    <property type="entry name" value="Spermadhesin, CUB domain"/>
    <property type="match status" value="4"/>
</dbReference>
<keyword evidence="7" id="KW-1185">Reference proteome</keyword>
<evidence type="ECO:0000256" key="3">
    <source>
        <dbReference type="PROSITE-ProRule" id="PRU00059"/>
    </source>
</evidence>
<proteinExistence type="predicted"/>
<feature type="domain" description="CUB" evidence="5">
    <location>
        <begin position="457"/>
        <end position="576"/>
    </location>
</feature>
<dbReference type="Pfam" id="PF00431">
    <property type="entry name" value="CUB"/>
    <property type="match status" value="4"/>
</dbReference>
<organism evidence="6 7">
    <name type="scientific">Apolygus lucorum</name>
    <name type="common">Small green plant bug</name>
    <name type="synonym">Lygocoris lucorum</name>
    <dbReference type="NCBI Taxonomy" id="248454"/>
    <lineage>
        <taxon>Eukaryota</taxon>
        <taxon>Metazoa</taxon>
        <taxon>Ecdysozoa</taxon>
        <taxon>Arthropoda</taxon>
        <taxon>Hexapoda</taxon>
        <taxon>Insecta</taxon>
        <taxon>Pterygota</taxon>
        <taxon>Neoptera</taxon>
        <taxon>Paraneoptera</taxon>
        <taxon>Hemiptera</taxon>
        <taxon>Heteroptera</taxon>
        <taxon>Panheteroptera</taxon>
        <taxon>Cimicomorpha</taxon>
        <taxon>Miridae</taxon>
        <taxon>Mirini</taxon>
        <taxon>Apolygus</taxon>
    </lineage>
</organism>
<evidence type="ECO:0000259" key="5">
    <source>
        <dbReference type="PROSITE" id="PS01180"/>
    </source>
</evidence>
<dbReference type="SUPFAM" id="SSF49854">
    <property type="entry name" value="Spermadhesin, CUB domain"/>
    <property type="match status" value="4"/>
</dbReference>
<dbReference type="InterPro" id="IPR000859">
    <property type="entry name" value="CUB_dom"/>
</dbReference>
<comment type="caution">
    <text evidence="3">Lacks conserved residue(s) required for the propagation of feature annotation.</text>
</comment>
<comment type="caution">
    <text evidence="6">The sequence shown here is derived from an EMBL/GenBank/DDBJ whole genome shotgun (WGS) entry which is preliminary data.</text>
</comment>
<keyword evidence="1" id="KW-0677">Repeat</keyword>
<sequence>MKLARLRSSVKRNLLSGLIVLIVTSLSDEELNPGCECLIYSATYGKEYGRFSSPDYPRPYPDDITCLLYTFIAGSSEVVEINIRHFDLHPHSSDCSSGDYLRVYLDLENAHLTDLTPSSGALCSALPNIPHLLYSSGPYLVLELHTSPRPRNANYSGFLGTFRFIDTSRYSMDGGDYGECDYQIGEKASLGNIYSPRYPSSYPRNSRCSYTLTARKRGRVRILFIEFDLQRGDHSCLTREDVIRVHDGSGPLAPVITILCNQGPNYEIVSSTETLYLEFTSTSYWPGRGFHAKYFFLQPPVSENEERNIGPAVSATRSSCDVKLTSEASVNGSITSPGFPGPYPPKSTCQYEFLATGRQRVQLIFTDFSLYIGNQLPKDCEGIDSVIAYVILDERVEKIDSYCGVNVPRPIMSNGPRLLITFQGVHSSRHARGFRAKYHFTNSFGITGGEQVEDYPCGFRYRAKVASSGSFTSPNYPGLYPRETECHYFFHGEAHHRVRIVFHYFDVEGVSPCDATSASDYVEFSNFMGLDRKYTRQCGQIVSGLAVVSEKKFFRVTFRSNDRLDATGFNATYEFIDQPTSPPTTSKPNADRQLEASIVGTWLALCLVMLDQWS</sequence>
<evidence type="ECO:0000256" key="4">
    <source>
        <dbReference type="SAM" id="SignalP"/>
    </source>
</evidence>
<evidence type="ECO:0000313" key="6">
    <source>
        <dbReference type="EMBL" id="KAF6207748.1"/>
    </source>
</evidence>
<feature type="domain" description="CUB" evidence="5">
    <location>
        <begin position="35"/>
        <end position="165"/>
    </location>
</feature>
<dbReference type="CDD" id="cd00041">
    <property type="entry name" value="CUB"/>
    <property type="match status" value="4"/>
</dbReference>
<dbReference type="SMART" id="SM00042">
    <property type="entry name" value="CUB"/>
    <property type="match status" value="4"/>
</dbReference>
<dbReference type="Proteomes" id="UP000466442">
    <property type="component" value="Unassembled WGS sequence"/>
</dbReference>
<accession>A0A8S9XHK8</accession>
<dbReference type="PROSITE" id="PS01180">
    <property type="entry name" value="CUB"/>
    <property type="match status" value="4"/>
</dbReference>